<comment type="caution">
    <text evidence="1">The sequence shown here is derived from an EMBL/GenBank/DDBJ whole genome shotgun (WGS) entry which is preliminary data.</text>
</comment>
<dbReference type="PANTHER" id="PTHR30298">
    <property type="entry name" value="H REPEAT-ASSOCIATED PREDICTED TRANSPOSASE"/>
    <property type="match status" value="1"/>
</dbReference>
<dbReference type="InterPro" id="IPR047647">
    <property type="entry name" value="ISAs1_transpos"/>
</dbReference>
<evidence type="ECO:0000313" key="1">
    <source>
        <dbReference type="EMBL" id="ECX6035550.1"/>
    </source>
</evidence>
<proteinExistence type="predicted"/>
<dbReference type="AlphaFoldDB" id="A0A619AI24"/>
<name>A0A619AI24_SALET</name>
<dbReference type="EMBL" id="AAKZQX010000056">
    <property type="protein sequence ID" value="ECX6035550.1"/>
    <property type="molecule type" value="Genomic_DNA"/>
</dbReference>
<accession>A0A619AI24</accession>
<organism evidence="1">
    <name type="scientific">Salmonella enterica subsp. enterica serovar Panama</name>
    <dbReference type="NCBI Taxonomy" id="29472"/>
    <lineage>
        <taxon>Bacteria</taxon>
        <taxon>Pseudomonadati</taxon>
        <taxon>Pseudomonadota</taxon>
        <taxon>Gammaproteobacteria</taxon>
        <taxon>Enterobacterales</taxon>
        <taxon>Enterobacteriaceae</taxon>
        <taxon>Salmonella</taxon>
    </lineage>
</organism>
<dbReference type="InterPro" id="IPR051698">
    <property type="entry name" value="Transposase_11-like"/>
</dbReference>
<sequence length="70" mass="7621">MVSDWSDDIVAIDDKTMRRSLDKANGKAAVHLVNTFSAHNRLVLGQVKVGTKSNEITAITVLLKRLTLSG</sequence>
<protein>
    <submittedName>
        <fullName evidence="1">ISAs1 family transposase</fullName>
    </submittedName>
</protein>
<reference evidence="1" key="1">
    <citation type="submission" date="2018-07" db="EMBL/GenBank/DDBJ databases">
        <authorList>
            <consortium name="PulseNet: The National Subtyping Network for Foodborne Disease Surveillance"/>
            <person name="Tarr C.L."/>
            <person name="Trees E."/>
            <person name="Katz L.S."/>
            <person name="Carleton-Romer H.A."/>
            <person name="Stroika S."/>
            <person name="Kucerova Z."/>
            <person name="Roache K.F."/>
            <person name="Sabol A.L."/>
            <person name="Besser J."/>
            <person name="Gerner-Smidt P."/>
        </authorList>
    </citation>
    <scope>NUCLEOTIDE SEQUENCE</scope>
    <source>
        <strain evidence="1">PNUSAS001246</strain>
    </source>
</reference>
<gene>
    <name evidence="1" type="ORF">ATT75_22940</name>
</gene>
<dbReference type="NCBIfam" id="NF033564">
    <property type="entry name" value="transpos_ISAs1"/>
    <property type="match status" value="1"/>
</dbReference>
<dbReference type="PANTHER" id="PTHR30298:SF0">
    <property type="entry name" value="PROTEIN YBFL-RELATED"/>
    <property type="match status" value="1"/>
</dbReference>